<proteinExistence type="predicted"/>
<dbReference type="AlphaFoldDB" id="A0A3D4VDR3"/>
<organism evidence="1 2">
    <name type="scientific">Gemmatimonas aurantiaca</name>
    <dbReference type="NCBI Taxonomy" id="173480"/>
    <lineage>
        <taxon>Bacteria</taxon>
        <taxon>Pseudomonadati</taxon>
        <taxon>Gemmatimonadota</taxon>
        <taxon>Gemmatimonadia</taxon>
        <taxon>Gemmatimonadales</taxon>
        <taxon>Gemmatimonadaceae</taxon>
        <taxon>Gemmatimonas</taxon>
    </lineage>
</organism>
<gene>
    <name evidence="1" type="ORF">DGD08_16350</name>
</gene>
<comment type="caution">
    <text evidence="1">The sequence shown here is derived from an EMBL/GenBank/DDBJ whole genome shotgun (WGS) entry which is preliminary data.</text>
</comment>
<name>A0A3D4VDR3_9BACT</name>
<reference evidence="1 2" key="1">
    <citation type="journal article" date="2018" name="Nat. Biotechnol.">
        <title>A standardized bacterial taxonomy based on genome phylogeny substantially revises the tree of life.</title>
        <authorList>
            <person name="Parks D.H."/>
            <person name="Chuvochina M."/>
            <person name="Waite D.W."/>
            <person name="Rinke C."/>
            <person name="Skarshewski A."/>
            <person name="Chaumeil P.A."/>
            <person name="Hugenholtz P."/>
        </authorList>
    </citation>
    <scope>NUCLEOTIDE SEQUENCE [LARGE SCALE GENOMIC DNA]</scope>
    <source>
        <strain evidence="1">UBA8844</strain>
    </source>
</reference>
<dbReference type="EMBL" id="DPIY01000011">
    <property type="protein sequence ID" value="HCT58778.1"/>
    <property type="molecule type" value="Genomic_DNA"/>
</dbReference>
<accession>A0A3D4VDR3</accession>
<evidence type="ECO:0000313" key="2">
    <source>
        <dbReference type="Proteomes" id="UP000264071"/>
    </source>
</evidence>
<dbReference type="OMA" id="WHSHWVV"/>
<dbReference type="Proteomes" id="UP000264071">
    <property type="component" value="Unassembled WGS sequence"/>
</dbReference>
<evidence type="ECO:0000313" key="1">
    <source>
        <dbReference type="EMBL" id="HCT58778.1"/>
    </source>
</evidence>
<sequence>MSNHFPTPKGSGSSRIGRSALLAGALIASIAGGGLYALSSDTPDRIDSPAKDATSKTLEGARLAPFDLVQTTVTREGTKLVFVERVSGKAGASTPTPSGKLAGSGVFSYVWPTSLDPSVVGFEGKTGTLALAATSHPDFDDTPHYDENGDGDPKNDGNLWHSHWVVLTPDESCGPGALKVRDIQSGTTPKLPATWPGLPIFIDSPGYEPELTGNSIRVDVPLKDMGFPSTFQFDGVTAALRVNDSVHNPLLCVVDVFDIASRTLTLPGKVDAGGATARR</sequence>
<protein>
    <submittedName>
        <fullName evidence="1">Uncharacterized protein</fullName>
    </submittedName>
</protein>